<evidence type="ECO:0000313" key="9">
    <source>
        <dbReference type="EMBL" id="KAK9087088.1"/>
    </source>
</evidence>
<evidence type="ECO:0000256" key="6">
    <source>
        <dbReference type="SAM" id="Coils"/>
    </source>
</evidence>
<dbReference type="Gene3D" id="1.20.5.170">
    <property type="match status" value="1"/>
</dbReference>
<feature type="compositionally biased region" description="Acidic residues" evidence="7">
    <location>
        <begin position="215"/>
        <end position="228"/>
    </location>
</feature>
<proteinExistence type="predicted"/>
<evidence type="ECO:0000256" key="2">
    <source>
        <dbReference type="ARBA" id="ARBA00023015"/>
    </source>
</evidence>
<name>A0AAP0HG24_9MAGN</name>
<feature type="compositionally biased region" description="Polar residues" evidence="7">
    <location>
        <begin position="365"/>
        <end position="377"/>
    </location>
</feature>
<dbReference type="InterPro" id="IPR020983">
    <property type="entry name" value="Basic_leucine-zipper_C"/>
</dbReference>
<evidence type="ECO:0000256" key="5">
    <source>
        <dbReference type="ARBA" id="ARBA00023242"/>
    </source>
</evidence>
<evidence type="ECO:0000256" key="7">
    <source>
        <dbReference type="SAM" id="MobiDB-lite"/>
    </source>
</evidence>
<dbReference type="PROSITE" id="PS00036">
    <property type="entry name" value="BZIP_BASIC"/>
    <property type="match status" value="1"/>
</dbReference>
<dbReference type="InterPro" id="IPR046347">
    <property type="entry name" value="bZIP_sf"/>
</dbReference>
<keyword evidence="6" id="KW-0175">Coiled coil</keyword>
<dbReference type="AlphaFoldDB" id="A0AAP0HG24"/>
<comment type="caution">
    <text evidence="9">The sequence shown here is derived from an EMBL/GenBank/DDBJ whole genome shotgun (WGS) entry which is preliminary data.</text>
</comment>
<keyword evidence="4" id="KW-0804">Transcription</keyword>
<keyword evidence="3" id="KW-0238">DNA-binding</keyword>
<keyword evidence="5" id="KW-0539">Nucleus</keyword>
<dbReference type="GO" id="GO:0003677">
    <property type="term" value="F:DNA binding"/>
    <property type="evidence" value="ECO:0007669"/>
    <property type="project" value="UniProtKB-KW"/>
</dbReference>
<dbReference type="GO" id="GO:0003700">
    <property type="term" value="F:DNA-binding transcription factor activity"/>
    <property type="evidence" value="ECO:0007669"/>
    <property type="project" value="InterPro"/>
</dbReference>
<dbReference type="Pfam" id="PF12498">
    <property type="entry name" value="bZIP_C"/>
    <property type="match status" value="1"/>
</dbReference>
<feature type="compositionally biased region" description="Polar residues" evidence="7">
    <location>
        <begin position="197"/>
        <end position="212"/>
    </location>
</feature>
<evidence type="ECO:0000256" key="3">
    <source>
        <dbReference type="ARBA" id="ARBA00023125"/>
    </source>
</evidence>
<sequence length="457" mass="49124">MDRVFSVDEFPDSFWRSPSNPSDEGGDLKMNRSASEWAFQRFLQEAIVTSPSSSSIDPRNLGSSNKSAAAAAAADSENDVVEIKDPVRSSPPRSTTKGSGPSGAADLPSDVPADSEEYQAFLKRRLDLACAAVALARSSTVKSPNSASSVDKTSNPSNATQLGSQSSVKGSGSALPKEQDKVINGPIGIPALPAAQNVASAQTRPTTSVSSREQSDDEDGEGETEINDNMDPADVKRVRSFGVFSRMLSNRESARRSRRRKQAHLSELETQVSQLRVENSSLLKRLTDISQKYNEAAVDNRILKADVETLRAKVKMAEDSVKRVTGLNPFFQAMSEMSNMSMPFNSSPSDSSTDAAVPVQDHAKQTQLYQPPTNTPNDPRLSNLPEISPVLPVPPVPPVNDLPNTSGVGKIGTESLQRVASLEHLQKRMRGSVQWDAGWDPEASQSMEGSGGKQNQA</sequence>
<dbReference type="InterPro" id="IPR004827">
    <property type="entry name" value="bZIP"/>
</dbReference>
<dbReference type="Proteomes" id="UP001420932">
    <property type="component" value="Unassembled WGS sequence"/>
</dbReference>
<feature type="region of interest" description="Disordered" evidence="7">
    <location>
        <begin position="364"/>
        <end position="389"/>
    </location>
</feature>
<feature type="domain" description="BZIP" evidence="8">
    <location>
        <begin position="246"/>
        <end position="295"/>
    </location>
</feature>
<evidence type="ECO:0000259" key="8">
    <source>
        <dbReference type="PROSITE" id="PS50217"/>
    </source>
</evidence>
<organism evidence="9 10">
    <name type="scientific">Stephania yunnanensis</name>
    <dbReference type="NCBI Taxonomy" id="152371"/>
    <lineage>
        <taxon>Eukaryota</taxon>
        <taxon>Viridiplantae</taxon>
        <taxon>Streptophyta</taxon>
        <taxon>Embryophyta</taxon>
        <taxon>Tracheophyta</taxon>
        <taxon>Spermatophyta</taxon>
        <taxon>Magnoliopsida</taxon>
        <taxon>Ranunculales</taxon>
        <taxon>Menispermaceae</taxon>
        <taxon>Menispermoideae</taxon>
        <taxon>Cissampelideae</taxon>
        <taxon>Stephania</taxon>
    </lineage>
</organism>
<dbReference type="PANTHER" id="PTHR46408">
    <property type="entry name" value="BASIC LEUCINE ZIPPER 63"/>
    <property type="match status" value="1"/>
</dbReference>
<dbReference type="CDD" id="cd14702">
    <property type="entry name" value="bZIP_plant_GBF1"/>
    <property type="match status" value="1"/>
</dbReference>
<reference evidence="9 10" key="1">
    <citation type="submission" date="2024-01" db="EMBL/GenBank/DDBJ databases">
        <title>Genome assemblies of Stephania.</title>
        <authorList>
            <person name="Yang L."/>
        </authorList>
    </citation>
    <scope>NUCLEOTIDE SEQUENCE [LARGE SCALE GENOMIC DNA]</scope>
    <source>
        <strain evidence="9">YNDBR</strain>
        <tissue evidence="9">Leaf</tissue>
    </source>
</reference>
<accession>A0AAP0HG24</accession>
<evidence type="ECO:0000313" key="10">
    <source>
        <dbReference type="Proteomes" id="UP001420932"/>
    </source>
</evidence>
<feature type="region of interest" description="Disordered" evidence="7">
    <location>
        <begin position="49"/>
        <end position="112"/>
    </location>
</feature>
<dbReference type="PROSITE" id="PS50217">
    <property type="entry name" value="BZIP"/>
    <property type="match status" value="1"/>
</dbReference>
<gene>
    <name evidence="9" type="ORF">Syun_029482</name>
</gene>
<feature type="region of interest" description="Disordered" evidence="7">
    <location>
        <begin position="1"/>
        <end position="31"/>
    </location>
</feature>
<dbReference type="EMBL" id="JBBNAF010000013">
    <property type="protein sequence ID" value="KAK9087088.1"/>
    <property type="molecule type" value="Genomic_DNA"/>
</dbReference>
<dbReference type="InterPro" id="IPR045314">
    <property type="entry name" value="bZIP_plant_GBF1"/>
</dbReference>
<keyword evidence="2" id="KW-0805">Transcription regulation</keyword>
<feature type="compositionally biased region" description="Polar residues" evidence="7">
    <location>
        <begin position="443"/>
        <end position="457"/>
    </location>
</feature>
<evidence type="ECO:0000256" key="1">
    <source>
        <dbReference type="ARBA" id="ARBA00004123"/>
    </source>
</evidence>
<comment type="subcellular location">
    <subcellularLocation>
        <location evidence="1">Nucleus</location>
    </subcellularLocation>
</comment>
<dbReference type="FunFam" id="1.20.5.170:FF:000020">
    <property type="entry name" value="BZIP transcription factor"/>
    <property type="match status" value="1"/>
</dbReference>
<feature type="compositionally biased region" description="Polar residues" evidence="7">
    <location>
        <begin position="137"/>
        <end position="170"/>
    </location>
</feature>
<feature type="coiled-coil region" evidence="6">
    <location>
        <begin position="251"/>
        <end position="320"/>
    </location>
</feature>
<dbReference type="PANTHER" id="PTHR46408:SF10">
    <property type="entry name" value="BASIC LEUCINE ZIPPER 63"/>
    <property type="match status" value="1"/>
</dbReference>
<feature type="region of interest" description="Disordered" evidence="7">
    <location>
        <begin position="137"/>
        <end position="234"/>
    </location>
</feature>
<dbReference type="SUPFAM" id="SSF57959">
    <property type="entry name" value="Leucine zipper domain"/>
    <property type="match status" value="1"/>
</dbReference>
<protein>
    <recommendedName>
        <fullName evidence="8">BZIP domain-containing protein</fullName>
    </recommendedName>
</protein>
<keyword evidence="10" id="KW-1185">Reference proteome</keyword>
<evidence type="ECO:0000256" key="4">
    <source>
        <dbReference type="ARBA" id="ARBA00023163"/>
    </source>
</evidence>
<dbReference type="Pfam" id="PF00170">
    <property type="entry name" value="bZIP_1"/>
    <property type="match status" value="1"/>
</dbReference>
<dbReference type="SMART" id="SM00338">
    <property type="entry name" value="BRLZ"/>
    <property type="match status" value="1"/>
</dbReference>
<dbReference type="GO" id="GO:0005634">
    <property type="term" value="C:nucleus"/>
    <property type="evidence" value="ECO:0007669"/>
    <property type="project" value="UniProtKB-SubCell"/>
</dbReference>
<feature type="compositionally biased region" description="Polar residues" evidence="7">
    <location>
        <begin position="49"/>
        <end position="67"/>
    </location>
</feature>
<feature type="region of interest" description="Disordered" evidence="7">
    <location>
        <begin position="428"/>
        <end position="457"/>
    </location>
</feature>